<dbReference type="PRINTS" id="PR00406">
    <property type="entry name" value="CYTB5RDTASE"/>
</dbReference>
<evidence type="ECO:0000256" key="9">
    <source>
        <dbReference type="ARBA" id="ARBA00030883"/>
    </source>
</evidence>
<dbReference type="InterPro" id="IPR036400">
    <property type="entry name" value="Cyt_B5-like_heme/steroid_sf"/>
</dbReference>
<evidence type="ECO:0000256" key="3">
    <source>
        <dbReference type="ARBA" id="ARBA00022339"/>
    </source>
</evidence>
<evidence type="ECO:0000313" key="17">
    <source>
        <dbReference type="Proteomes" id="UP001286313"/>
    </source>
</evidence>
<dbReference type="SUPFAM" id="SSF55856">
    <property type="entry name" value="Cytochrome b5-like heme/steroid binding domain"/>
    <property type="match status" value="1"/>
</dbReference>
<keyword evidence="4" id="KW-0349">Heme</keyword>
<dbReference type="CDD" id="cd06183">
    <property type="entry name" value="cyt_b5_reduct_like"/>
    <property type="match status" value="1"/>
</dbReference>
<evidence type="ECO:0000259" key="14">
    <source>
        <dbReference type="PROSITE" id="PS51203"/>
    </source>
</evidence>
<feature type="compositionally biased region" description="Low complexity" evidence="12">
    <location>
        <begin position="7"/>
        <end position="51"/>
    </location>
</feature>
<evidence type="ECO:0000256" key="5">
    <source>
        <dbReference type="ARBA" id="ARBA00022723"/>
    </source>
</evidence>
<dbReference type="SUPFAM" id="SSF52343">
    <property type="entry name" value="Ferredoxin reductase-like, C-terminal NADP-linked domain"/>
    <property type="match status" value="1"/>
</dbReference>
<dbReference type="Pfam" id="PF00175">
    <property type="entry name" value="NAD_binding_1"/>
    <property type="match status" value="1"/>
</dbReference>
<dbReference type="Proteomes" id="UP001286313">
    <property type="component" value="Unassembled WGS sequence"/>
</dbReference>
<gene>
    <name evidence="16" type="ORF">Pcinc_009325</name>
</gene>
<comment type="caution">
    <text evidence="16">The sequence shown here is derived from an EMBL/GenBank/DDBJ whole genome shotgun (WGS) entry which is preliminary data.</text>
</comment>
<dbReference type="PANTHER" id="PTHR46237">
    <property type="entry name" value="CYTOCHROME B5 REDUCTASE 4 FAMILY MEMBER"/>
    <property type="match status" value="1"/>
</dbReference>
<dbReference type="EC" id="1.6.2.2" evidence="2"/>
<dbReference type="Gene3D" id="3.40.50.80">
    <property type="entry name" value="Nucleotide-binding domain of ferredoxin-NADP reductase (FNR) module"/>
    <property type="match status" value="1"/>
</dbReference>
<feature type="domain" description="Cytochrome b5 heme-binding" evidence="13">
    <location>
        <begin position="85"/>
        <end position="161"/>
    </location>
</feature>
<dbReference type="InterPro" id="IPR001433">
    <property type="entry name" value="OxRdtase_FAD/NAD-bd"/>
</dbReference>
<dbReference type="GO" id="GO:0020037">
    <property type="term" value="F:heme binding"/>
    <property type="evidence" value="ECO:0007669"/>
    <property type="project" value="InterPro"/>
</dbReference>
<reference evidence="16" key="1">
    <citation type="submission" date="2023-10" db="EMBL/GenBank/DDBJ databases">
        <title>Genome assemblies of two species of porcelain crab, Petrolisthes cinctipes and Petrolisthes manimaculis (Anomura: Porcellanidae).</title>
        <authorList>
            <person name="Angst P."/>
        </authorList>
    </citation>
    <scope>NUCLEOTIDE SEQUENCE</scope>
    <source>
        <strain evidence="16">PB745_01</strain>
        <tissue evidence="16">Gill</tissue>
    </source>
</reference>
<evidence type="ECO:0000256" key="10">
    <source>
        <dbReference type="ARBA" id="ARBA00031842"/>
    </source>
</evidence>
<evidence type="ECO:0000256" key="4">
    <source>
        <dbReference type="ARBA" id="ARBA00022617"/>
    </source>
</evidence>
<dbReference type="InterPro" id="IPR051872">
    <property type="entry name" value="Cytochrome_b5/Flavoprotein_Rdt"/>
</dbReference>
<keyword evidence="7" id="KW-0408">Iron</keyword>
<dbReference type="InterPro" id="IPR018506">
    <property type="entry name" value="Cyt_B5_heme-BS"/>
</dbReference>
<dbReference type="GO" id="GO:0006801">
    <property type="term" value="P:superoxide metabolic process"/>
    <property type="evidence" value="ECO:0007669"/>
    <property type="project" value="TreeGrafter"/>
</dbReference>
<keyword evidence="6" id="KW-0560">Oxidoreductase</keyword>
<dbReference type="PROSITE" id="PS50255">
    <property type="entry name" value="CYTOCHROME_B5_2"/>
    <property type="match status" value="1"/>
</dbReference>
<dbReference type="InterPro" id="IPR007052">
    <property type="entry name" value="CS_dom"/>
</dbReference>
<dbReference type="FunFam" id="3.10.120.10:FF:000001">
    <property type="entry name" value="Cytochrome b5 reductase 4"/>
    <property type="match status" value="1"/>
</dbReference>
<keyword evidence="8" id="KW-0520">NAD</keyword>
<dbReference type="Pfam" id="PF00970">
    <property type="entry name" value="FAD_binding_6"/>
    <property type="match status" value="1"/>
</dbReference>
<dbReference type="PROSITE" id="PS00191">
    <property type="entry name" value="CYTOCHROME_B5_1"/>
    <property type="match status" value="1"/>
</dbReference>
<dbReference type="AlphaFoldDB" id="A0AAE1G5G3"/>
<dbReference type="PANTHER" id="PTHR46237:SF1">
    <property type="entry name" value="CYTOCHROME B5 REDUCTASE 4"/>
    <property type="match status" value="1"/>
</dbReference>
<dbReference type="Gene3D" id="2.40.30.10">
    <property type="entry name" value="Translation factors"/>
    <property type="match status" value="1"/>
</dbReference>
<feature type="region of interest" description="Disordered" evidence="12">
    <location>
        <begin position="177"/>
        <end position="230"/>
    </location>
</feature>
<dbReference type="Gene3D" id="3.10.120.10">
    <property type="entry name" value="Cytochrome b5-like heme/steroid binding domain"/>
    <property type="match status" value="1"/>
</dbReference>
<dbReference type="SUPFAM" id="SSF49764">
    <property type="entry name" value="HSP20-like chaperones"/>
    <property type="match status" value="1"/>
</dbReference>
<feature type="region of interest" description="Disordered" evidence="12">
    <location>
        <begin position="1"/>
        <end position="57"/>
    </location>
</feature>
<dbReference type="FunFam" id="3.40.50.80:FF:000021">
    <property type="entry name" value="Cytochrome b5 reductase 4"/>
    <property type="match status" value="1"/>
</dbReference>
<dbReference type="InterPro" id="IPR001199">
    <property type="entry name" value="Cyt_B5-like_heme/steroid-bd"/>
</dbReference>
<dbReference type="SMART" id="SM01117">
    <property type="entry name" value="Cyt-b5"/>
    <property type="match status" value="1"/>
</dbReference>
<evidence type="ECO:0000256" key="7">
    <source>
        <dbReference type="ARBA" id="ARBA00023004"/>
    </source>
</evidence>
<comment type="catalytic activity">
    <reaction evidence="11">
        <text>2 Fe(III)-[cytochrome b5] + NADH = 2 Fe(II)-[cytochrome b5] + NAD(+) + H(+)</text>
        <dbReference type="Rhea" id="RHEA:46680"/>
        <dbReference type="Rhea" id="RHEA-COMP:10438"/>
        <dbReference type="Rhea" id="RHEA-COMP:10439"/>
        <dbReference type="ChEBI" id="CHEBI:15378"/>
        <dbReference type="ChEBI" id="CHEBI:29033"/>
        <dbReference type="ChEBI" id="CHEBI:29034"/>
        <dbReference type="ChEBI" id="CHEBI:57540"/>
        <dbReference type="ChEBI" id="CHEBI:57945"/>
        <dbReference type="EC" id="1.6.2.2"/>
    </reaction>
</comment>
<evidence type="ECO:0000256" key="8">
    <source>
        <dbReference type="ARBA" id="ARBA00023027"/>
    </source>
</evidence>
<dbReference type="InterPro" id="IPR017927">
    <property type="entry name" value="FAD-bd_FR_type"/>
</dbReference>
<dbReference type="InterPro" id="IPR039261">
    <property type="entry name" value="FNR_nucleotide-bd"/>
</dbReference>
<proteinExistence type="inferred from homology"/>
<dbReference type="InterPro" id="IPR008978">
    <property type="entry name" value="HSP20-like_chaperone"/>
</dbReference>
<dbReference type="EMBL" id="JAWQEG010000692">
    <property type="protein sequence ID" value="KAK3886527.1"/>
    <property type="molecule type" value="Genomic_DNA"/>
</dbReference>
<dbReference type="InterPro" id="IPR008333">
    <property type="entry name" value="Cbr1-like_FAD-bd_dom"/>
</dbReference>
<evidence type="ECO:0000256" key="6">
    <source>
        <dbReference type="ARBA" id="ARBA00023002"/>
    </source>
</evidence>
<evidence type="ECO:0000256" key="1">
    <source>
        <dbReference type="ARBA" id="ARBA00006105"/>
    </source>
</evidence>
<evidence type="ECO:0000256" key="12">
    <source>
        <dbReference type="SAM" id="MobiDB-lite"/>
    </source>
</evidence>
<dbReference type="GO" id="GO:0005783">
    <property type="term" value="C:endoplasmic reticulum"/>
    <property type="evidence" value="ECO:0007669"/>
    <property type="project" value="TreeGrafter"/>
</dbReference>
<evidence type="ECO:0000256" key="2">
    <source>
        <dbReference type="ARBA" id="ARBA00012011"/>
    </source>
</evidence>
<feature type="domain" description="CS" evidence="14">
    <location>
        <begin position="237"/>
        <end position="328"/>
    </location>
</feature>
<accession>A0AAE1G5G3</accession>
<evidence type="ECO:0000259" key="13">
    <source>
        <dbReference type="PROSITE" id="PS50255"/>
    </source>
</evidence>
<dbReference type="Pfam" id="PF00173">
    <property type="entry name" value="Cyt-b5"/>
    <property type="match status" value="1"/>
</dbReference>
<keyword evidence="17" id="KW-1185">Reference proteome</keyword>
<evidence type="ECO:0000259" key="15">
    <source>
        <dbReference type="PROSITE" id="PS51384"/>
    </source>
</evidence>
<dbReference type="Gene3D" id="2.60.40.790">
    <property type="match status" value="1"/>
</dbReference>
<evidence type="ECO:0000313" key="16">
    <source>
        <dbReference type="EMBL" id="KAK3886527.1"/>
    </source>
</evidence>
<dbReference type="GO" id="GO:0090524">
    <property type="term" value="F:cytochrome-b5 reductase activity, acting on NADH"/>
    <property type="evidence" value="ECO:0007669"/>
    <property type="project" value="UniProtKB-EC"/>
</dbReference>
<sequence>MSGSHLSPATPSSPMMTSATSNMLSPSATASTLAPPLTTSLTAPTSGSATGNPRNKVALRPGRSLMDWVRLGHSGVDLTGTGGKLVDVTPQQLAKHNKRGDLWMSLRGKVYNVTAYLEFHPGGEDELMRGAGIDATTLFNEVHKWVNFETMLQKCLVGQLVEARPFFHKPSFLPLPKALKPNNNNNKKSDSSASKTLVVPSPSRAPVASPETSISAPSPDPVSTPATSPWPLAPAQLPTPKYDWFQNDTHLTLAIYTRWSEVTPGHVVVVRRATDIKVVCYIQNMTYTLHVTLNKPVREGCEVRAGKAGKVEVVLGKLQAGQRWSSLGKTLEGHGQYIKTRDREPEYVRCRVKKKENLTHDTRLMLVEVPSDTLLPVPMGYHVYIRLPGGENVARPYTPVGPGLKQESEEEEKEELGRRVHLLVKIYPDGALTPGLDELEMESEVEVSLPEGTFTQDRVTAATTITHTLVLLAAGTGITPMIRLTLAALNNKRKVLFILFNKTEEDIPWRKELSTLMEQHSSLLTVIHVLSQPAEGWPGETGRVREELLEKYVPRPSSQQPLYLCVCGPTPFTKLTLSLLREVGHSEVACHAFQS</sequence>
<comment type="similarity">
    <text evidence="1">Belongs to the flavoprotein pyridine nucleotide cytochrome reductase family.</text>
</comment>
<feature type="domain" description="FAD-binding FR-type" evidence="15">
    <location>
        <begin position="345"/>
        <end position="457"/>
    </location>
</feature>
<dbReference type="SUPFAM" id="SSF63380">
    <property type="entry name" value="Riboflavin synthase domain-like"/>
    <property type="match status" value="1"/>
</dbReference>
<dbReference type="PROSITE" id="PS51384">
    <property type="entry name" value="FAD_FR"/>
    <property type="match status" value="1"/>
</dbReference>
<protein>
    <recommendedName>
        <fullName evidence="3">Cytochrome b5 reductase 4</fullName>
        <ecNumber evidence="2">1.6.2.2</ecNumber>
    </recommendedName>
    <alternativeName>
        <fullName evidence="10">Flavohemoprotein b5/b5R</fullName>
    </alternativeName>
    <alternativeName>
        <fullName evidence="9">cb5/cb5R</fullName>
    </alternativeName>
</protein>
<name>A0AAE1G5G3_PETCI</name>
<feature type="compositionally biased region" description="Low complexity" evidence="12">
    <location>
        <begin position="177"/>
        <end position="210"/>
    </location>
</feature>
<dbReference type="InterPro" id="IPR017938">
    <property type="entry name" value="Riboflavin_synthase-like_b-brl"/>
</dbReference>
<evidence type="ECO:0000256" key="11">
    <source>
        <dbReference type="ARBA" id="ARBA00047682"/>
    </source>
</evidence>
<dbReference type="GO" id="GO:0046872">
    <property type="term" value="F:metal ion binding"/>
    <property type="evidence" value="ECO:0007669"/>
    <property type="project" value="UniProtKB-KW"/>
</dbReference>
<dbReference type="PRINTS" id="PR00363">
    <property type="entry name" value="CYTOCHROMEB5"/>
</dbReference>
<organism evidence="16 17">
    <name type="scientific">Petrolisthes cinctipes</name>
    <name type="common">Flat porcelain crab</name>
    <dbReference type="NCBI Taxonomy" id="88211"/>
    <lineage>
        <taxon>Eukaryota</taxon>
        <taxon>Metazoa</taxon>
        <taxon>Ecdysozoa</taxon>
        <taxon>Arthropoda</taxon>
        <taxon>Crustacea</taxon>
        <taxon>Multicrustacea</taxon>
        <taxon>Malacostraca</taxon>
        <taxon>Eumalacostraca</taxon>
        <taxon>Eucarida</taxon>
        <taxon>Decapoda</taxon>
        <taxon>Pleocyemata</taxon>
        <taxon>Anomura</taxon>
        <taxon>Galatheoidea</taxon>
        <taxon>Porcellanidae</taxon>
        <taxon>Petrolisthes</taxon>
    </lineage>
</organism>
<keyword evidence="5" id="KW-0479">Metal-binding</keyword>
<dbReference type="PROSITE" id="PS51203">
    <property type="entry name" value="CS"/>
    <property type="match status" value="1"/>
</dbReference>